<keyword evidence="3" id="KW-1185">Reference proteome</keyword>
<gene>
    <name evidence="2" type="ORF">CKAN_00449000</name>
</gene>
<dbReference type="EMBL" id="QPKB01000002">
    <property type="protein sequence ID" value="RWR76078.1"/>
    <property type="molecule type" value="Genomic_DNA"/>
</dbReference>
<evidence type="ECO:0000313" key="2">
    <source>
        <dbReference type="EMBL" id="RWR76078.1"/>
    </source>
</evidence>
<protein>
    <submittedName>
        <fullName evidence="2">Uncharacterized protein</fullName>
    </submittedName>
</protein>
<accession>A0A3S4NEE9</accession>
<comment type="caution">
    <text evidence="2">The sequence shown here is derived from an EMBL/GenBank/DDBJ whole genome shotgun (WGS) entry which is preliminary data.</text>
</comment>
<dbReference type="Proteomes" id="UP000283530">
    <property type="component" value="Unassembled WGS sequence"/>
</dbReference>
<proteinExistence type="predicted"/>
<evidence type="ECO:0000256" key="1">
    <source>
        <dbReference type="SAM" id="MobiDB-lite"/>
    </source>
</evidence>
<dbReference type="AlphaFoldDB" id="A0A3S4NEE9"/>
<sequence>MTPYKAWHKRKPKKFPHLFDFPSSLPHWSFSHADNQIKIINEAAKFKPTEALKSKATKHKKGKNHEAPSTHLSPQPPPTQAREMVTGSRIKCDGCMEEDGIGHVYACHLCNLHEICARDISP</sequence>
<evidence type="ECO:0000313" key="3">
    <source>
        <dbReference type="Proteomes" id="UP000283530"/>
    </source>
</evidence>
<name>A0A3S4NEE9_9MAGN</name>
<organism evidence="2 3">
    <name type="scientific">Cinnamomum micranthum f. kanehirae</name>
    <dbReference type="NCBI Taxonomy" id="337451"/>
    <lineage>
        <taxon>Eukaryota</taxon>
        <taxon>Viridiplantae</taxon>
        <taxon>Streptophyta</taxon>
        <taxon>Embryophyta</taxon>
        <taxon>Tracheophyta</taxon>
        <taxon>Spermatophyta</taxon>
        <taxon>Magnoliopsida</taxon>
        <taxon>Magnoliidae</taxon>
        <taxon>Laurales</taxon>
        <taxon>Lauraceae</taxon>
        <taxon>Cinnamomum</taxon>
    </lineage>
</organism>
<feature type="region of interest" description="Disordered" evidence="1">
    <location>
        <begin position="49"/>
        <end position="82"/>
    </location>
</feature>
<reference evidence="2 3" key="1">
    <citation type="journal article" date="2019" name="Nat. Plants">
        <title>Stout camphor tree genome fills gaps in understanding of flowering plant genome evolution.</title>
        <authorList>
            <person name="Chaw S.M."/>
            <person name="Liu Y.C."/>
            <person name="Wu Y.W."/>
            <person name="Wang H.Y."/>
            <person name="Lin C.I."/>
            <person name="Wu C.S."/>
            <person name="Ke H.M."/>
            <person name="Chang L.Y."/>
            <person name="Hsu C.Y."/>
            <person name="Yang H.T."/>
            <person name="Sudianto E."/>
            <person name="Hsu M.H."/>
            <person name="Wu K.P."/>
            <person name="Wang L.N."/>
            <person name="Leebens-Mack J.H."/>
            <person name="Tsai I.J."/>
        </authorList>
    </citation>
    <scope>NUCLEOTIDE SEQUENCE [LARGE SCALE GENOMIC DNA]</scope>
    <source>
        <strain evidence="3">cv. Chaw 1501</strain>
        <tissue evidence="2">Young leaves</tissue>
    </source>
</reference>